<gene>
    <name evidence="7" type="ORF">CXB51_003813</name>
</gene>
<dbReference type="PANTHER" id="PTHR42648:SF22">
    <property type="entry name" value="REVERSE TRANSCRIPTASE TY1_COPIA-TYPE DOMAIN-CONTAINING PROTEIN"/>
    <property type="match status" value="1"/>
</dbReference>
<dbReference type="SUPFAM" id="SSF53098">
    <property type="entry name" value="Ribonuclease H-like"/>
    <property type="match status" value="1"/>
</dbReference>
<dbReference type="InterPro" id="IPR012337">
    <property type="entry name" value="RNaseH-like_sf"/>
</dbReference>
<evidence type="ECO:0000256" key="1">
    <source>
        <dbReference type="ARBA" id="ARBA00022670"/>
    </source>
</evidence>
<dbReference type="OrthoDB" id="913257at2759"/>
<dbReference type="InterPro" id="IPR001584">
    <property type="entry name" value="Integrase_cat-core"/>
</dbReference>
<keyword evidence="3" id="KW-0064">Aspartyl protease</keyword>
<keyword evidence="2" id="KW-0479">Metal-binding</keyword>
<evidence type="ECO:0000259" key="6">
    <source>
        <dbReference type="PROSITE" id="PS50994"/>
    </source>
</evidence>
<dbReference type="GO" id="GO:0003676">
    <property type="term" value="F:nucleic acid binding"/>
    <property type="evidence" value="ECO:0007669"/>
    <property type="project" value="InterPro"/>
</dbReference>
<protein>
    <recommendedName>
        <fullName evidence="6">Integrase catalytic domain-containing protein</fullName>
    </recommendedName>
</protein>
<proteinExistence type="predicted"/>
<dbReference type="Pfam" id="PF25597">
    <property type="entry name" value="SH3_retrovirus"/>
    <property type="match status" value="1"/>
</dbReference>
<dbReference type="InterPro" id="IPR039537">
    <property type="entry name" value="Retrotran_Ty1/copia-like"/>
</dbReference>
<keyword evidence="8" id="KW-1185">Reference proteome</keyword>
<feature type="domain" description="Integrase catalytic" evidence="6">
    <location>
        <begin position="302"/>
        <end position="469"/>
    </location>
</feature>
<dbReference type="AlphaFoldDB" id="A0A8J6D7M8"/>
<accession>A0A8J6D7M8</accession>
<dbReference type="InterPro" id="IPR036397">
    <property type="entry name" value="RNaseH_sf"/>
</dbReference>
<keyword evidence="1" id="KW-0645">Protease</keyword>
<dbReference type="GO" id="GO:0015074">
    <property type="term" value="P:DNA integration"/>
    <property type="evidence" value="ECO:0007669"/>
    <property type="project" value="InterPro"/>
</dbReference>
<dbReference type="InterPro" id="IPR043502">
    <property type="entry name" value="DNA/RNA_pol_sf"/>
</dbReference>
<dbReference type="GO" id="GO:0006508">
    <property type="term" value="P:proteolysis"/>
    <property type="evidence" value="ECO:0007669"/>
    <property type="project" value="UniProtKB-KW"/>
</dbReference>
<dbReference type="InterPro" id="IPR057670">
    <property type="entry name" value="SH3_retrovirus"/>
</dbReference>
<name>A0A8J6D7M8_9ROSI</name>
<evidence type="ECO:0000313" key="7">
    <source>
        <dbReference type="EMBL" id="KAG8501502.1"/>
    </source>
</evidence>
<reference evidence="7 8" key="1">
    <citation type="journal article" date="2021" name="bioRxiv">
        <title>The Gossypium anomalum genome as a resource for cotton improvement and evolutionary analysis of hybrid incompatibility.</title>
        <authorList>
            <person name="Grover C.E."/>
            <person name="Yuan D."/>
            <person name="Arick M.A."/>
            <person name="Miller E.R."/>
            <person name="Hu G."/>
            <person name="Peterson D.G."/>
            <person name="Wendel J.F."/>
            <person name="Udall J.A."/>
        </authorList>
    </citation>
    <scope>NUCLEOTIDE SEQUENCE [LARGE SCALE GENOMIC DNA]</scope>
    <source>
        <strain evidence="7">JFW-Udall</strain>
        <tissue evidence="7">Leaf</tissue>
    </source>
</reference>
<dbReference type="Pfam" id="PF14223">
    <property type="entry name" value="Retrotran_gag_2"/>
    <property type="match status" value="1"/>
</dbReference>
<dbReference type="InterPro" id="IPR054722">
    <property type="entry name" value="PolX-like_BBD"/>
</dbReference>
<dbReference type="Pfam" id="PF00665">
    <property type="entry name" value="rve"/>
    <property type="match status" value="1"/>
</dbReference>
<dbReference type="PROSITE" id="PS50994">
    <property type="entry name" value="INTEGRASE"/>
    <property type="match status" value="1"/>
</dbReference>
<dbReference type="Gene3D" id="3.30.420.10">
    <property type="entry name" value="Ribonuclease H-like superfamily/Ribonuclease H"/>
    <property type="match status" value="1"/>
</dbReference>
<dbReference type="GO" id="GO:0046872">
    <property type="term" value="F:metal ion binding"/>
    <property type="evidence" value="ECO:0007669"/>
    <property type="project" value="UniProtKB-KW"/>
</dbReference>
<evidence type="ECO:0000256" key="3">
    <source>
        <dbReference type="ARBA" id="ARBA00022750"/>
    </source>
</evidence>
<dbReference type="Pfam" id="PF22936">
    <property type="entry name" value="Pol_BBD"/>
    <property type="match status" value="1"/>
</dbReference>
<dbReference type="Pfam" id="PF07727">
    <property type="entry name" value="RVT_2"/>
    <property type="match status" value="1"/>
</dbReference>
<evidence type="ECO:0000313" key="8">
    <source>
        <dbReference type="Proteomes" id="UP000701853"/>
    </source>
</evidence>
<dbReference type="SUPFAM" id="SSF56672">
    <property type="entry name" value="DNA/RNA polymerases"/>
    <property type="match status" value="1"/>
</dbReference>
<sequence length="846" mass="96254">MVIRGRGKLGYINGEIPRPTTADPTYATWELNNSIVMAWLINSMEGHISRTYLFFKTVKDMWDAVKENYSDLGNASQVFEIKLKLKDIRQGTLKVTHYYNNLKILWQELDMYYEADWSEGLEHTKFMTHLNNERLYEFLAGLNRELDEVRGRILGRSPLPTIGEAFAEVRREEKHRLVMMGDSKEPKHVTTIGNQSTETSALISRATQGTALNIAFESNNQSSWILDSGASDHMTGNSTLFHTYTPCHDKSRIRIADGSYSPVAGVGEEQKSGRMIGTAKVDDGLHVWNKDSTQGGLALSTSKEDTIMLWHRSDLWGASRVKNITGARWFITFIDDHTRVCWVYLLKEKSETPKVFQHFHSMVRTQFNSTIHTLHTDNGREYFNSVLSPYLSDQGIIHQSSCPDTPQQNGISERKNRHLLAVARAIMFTMNVPKYLWGEAVLTACHLINRMPSKVLNFQTPLNTLLKSFPLFRVPNLPAKIFGCKVFVHNHQPNQSKLDPRAHTCIFIGYSPIQKGYKCYSPTLRRMFISRDVTFFEHEPYFAASHLQGEIFKEDETLNTLLIIPHDPTTTITNKPNNQGAVVIPDLETVSPVQQQEISPILPNNNTTTEVYSRRNRSPETDTAVPIASPTEDCSRTEVSPPSPSIYLLIAVRKGTRSCTQHPISRFVSYGNLSKSYKAFVTNVDSVKTPKNIEEALKSAEWRQAVMEEMKALKNNETWEVSDLPKEKKIVGCKWIFTTKFKPDGCIDRYKARLVAKGFTQTYGLDYDKTFALVAKLNTIRVLLSLAANLDWHLTQLDVKNTFLNGELSEEVYMDFPPGFEESKGQVCKLKKSLYGLKQSPRAWFS</sequence>
<dbReference type="InterPro" id="IPR013103">
    <property type="entry name" value="RVT_2"/>
</dbReference>
<keyword evidence="4" id="KW-0378">Hydrolase</keyword>
<feature type="region of interest" description="Disordered" evidence="5">
    <location>
        <begin position="600"/>
        <end position="639"/>
    </location>
</feature>
<dbReference type="Proteomes" id="UP000701853">
    <property type="component" value="Chromosome 2"/>
</dbReference>
<comment type="caution">
    <text evidence="7">The sequence shown here is derived from an EMBL/GenBank/DDBJ whole genome shotgun (WGS) entry which is preliminary data.</text>
</comment>
<feature type="compositionally biased region" description="Polar residues" evidence="5">
    <location>
        <begin position="600"/>
        <end position="611"/>
    </location>
</feature>
<dbReference type="EMBL" id="JAHUZN010000002">
    <property type="protein sequence ID" value="KAG8501502.1"/>
    <property type="molecule type" value="Genomic_DNA"/>
</dbReference>
<evidence type="ECO:0000256" key="2">
    <source>
        <dbReference type="ARBA" id="ARBA00022723"/>
    </source>
</evidence>
<evidence type="ECO:0000256" key="4">
    <source>
        <dbReference type="ARBA" id="ARBA00022801"/>
    </source>
</evidence>
<evidence type="ECO:0000256" key="5">
    <source>
        <dbReference type="SAM" id="MobiDB-lite"/>
    </source>
</evidence>
<dbReference type="PANTHER" id="PTHR42648">
    <property type="entry name" value="TRANSPOSASE, PUTATIVE-RELATED"/>
    <property type="match status" value="1"/>
</dbReference>
<dbReference type="GO" id="GO:0004190">
    <property type="term" value="F:aspartic-type endopeptidase activity"/>
    <property type="evidence" value="ECO:0007669"/>
    <property type="project" value="UniProtKB-KW"/>
</dbReference>
<organism evidence="7 8">
    <name type="scientific">Gossypium anomalum</name>
    <dbReference type="NCBI Taxonomy" id="47600"/>
    <lineage>
        <taxon>Eukaryota</taxon>
        <taxon>Viridiplantae</taxon>
        <taxon>Streptophyta</taxon>
        <taxon>Embryophyta</taxon>
        <taxon>Tracheophyta</taxon>
        <taxon>Spermatophyta</taxon>
        <taxon>Magnoliopsida</taxon>
        <taxon>eudicotyledons</taxon>
        <taxon>Gunneridae</taxon>
        <taxon>Pentapetalae</taxon>
        <taxon>rosids</taxon>
        <taxon>malvids</taxon>
        <taxon>Malvales</taxon>
        <taxon>Malvaceae</taxon>
        <taxon>Malvoideae</taxon>
        <taxon>Gossypium</taxon>
    </lineage>
</organism>